<proteinExistence type="predicted"/>
<organism evidence="1 2">
    <name type="scientific">Desulfofustis glycolicus DSM 9705</name>
    <dbReference type="NCBI Taxonomy" id="1121409"/>
    <lineage>
        <taxon>Bacteria</taxon>
        <taxon>Pseudomonadati</taxon>
        <taxon>Thermodesulfobacteriota</taxon>
        <taxon>Desulfobulbia</taxon>
        <taxon>Desulfobulbales</taxon>
        <taxon>Desulfocapsaceae</taxon>
        <taxon>Desulfofustis</taxon>
    </lineage>
</organism>
<gene>
    <name evidence="1" type="ORF">SAMN02745124_04099</name>
</gene>
<dbReference type="EMBL" id="FQXS01000039">
    <property type="protein sequence ID" value="SHI12002.1"/>
    <property type="molecule type" value="Genomic_DNA"/>
</dbReference>
<evidence type="ECO:0000313" key="1">
    <source>
        <dbReference type="EMBL" id="SHI12002.1"/>
    </source>
</evidence>
<dbReference type="STRING" id="1121409.SAMN02745124_04099"/>
<dbReference type="AlphaFoldDB" id="A0A1M5YJ65"/>
<accession>A0A1M5YJ65</accession>
<dbReference type="OrthoDB" id="1550996at2"/>
<reference evidence="1 2" key="1">
    <citation type="submission" date="2016-11" db="EMBL/GenBank/DDBJ databases">
        <authorList>
            <person name="Jaros S."/>
            <person name="Januszkiewicz K."/>
            <person name="Wedrychowicz H."/>
        </authorList>
    </citation>
    <scope>NUCLEOTIDE SEQUENCE [LARGE SCALE GENOMIC DNA]</scope>
    <source>
        <strain evidence="1 2">DSM 9705</strain>
    </source>
</reference>
<evidence type="ECO:0000313" key="2">
    <source>
        <dbReference type="Proteomes" id="UP000184139"/>
    </source>
</evidence>
<dbReference type="Proteomes" id="UP000184139">
    <property type="component" value="Unassembled WGS sequence"/>
</dbReference>
<name>A0A1M5YJ65_9BACT</name>
<keyword evidence="2" id="KW-1185">Reference proteome</keyword>
<protein>
    <submittedName>
        <fullName evidence="1">Uncharacterized protein</fullName>
    </submittedName>
</protein>
<sequence length="169" mass="19116">MDANHLVKLVADLYRFSKENQTFLHTRFGVGEDPLATYKKTIAECMYPDLFGNKPVHIAKAKKAISAYSKATGDPLGEVELMVTFAEYGNKFTVECGDMDEAFYDSLNSMYRRVIKKVLRLPEEQKDGYKGRLKEIMTSSSGIGWGYHDMLADDYYSAFPERRPGAAVD</sequence>